<dbReference type="RefSeq" id="WP_015047091.1">
    <property type="nucleotide sequence ID" value="NC_018868.3"/>
</dbReference>
<dbReference type="GO" id="GO:0009231">
    <property type="term" value="P:riboflavin biosynthetic process"/>
    <property type="evidence" value="ECO:0007669"/>
    <property type="project" value="InterPro"/>
</dbReference>
<keyword evidence="11 15" id="KW-0067">ATP-binding</keyword>
<keyword evidence="7 15" id="KW-0548">Nucleotidyltransferase</keyword>
<dbReference type="PIRSF" id="PIRSF004491">
    <property type="entry name" value="FAD_Synth"/>
    <property type="match status" value="1"/>
</dbReference>
<keyword evidence="8 15" id="KW-0547">Nucleotide-binding</keyword>
<proteinExistence type="inferred from homology"/>
<sequence length="311" mass="33973">MSQASFIRGLHNLPASGRGGVLTIGSFDGVHRGHQAMLAQVKARAQALGVQAQAMTFEPQPYEYFSGEQAPARLMRLRDKVDALLSVGVDRVICLPFNARLRNMTANDFVEQVLVQGLGVRELIIGDDFRFGCDRAGDFAFLRAAGERLGFTVADTTTFTLGGERVSSTRIRQLLEAGDLKTAEALLGRPYCMTGKVVKGQQLGRTIGAPTANVHLHRYRSPLAGVFAVRASARGEQFTGVANVGVRPTVAEGAKPILEVHLFDTEKDLYGVQLAVQFCKKLRDEQKFESLDALRQQIQQDMAAGRAYFSE</sequence>
<evidence type="ECO:0000256" key="4">
    <source>
        <dbReference type="ARBA" id="ARBA00022630"/>
    </source>
</evidence>
<evidence type="ECO:0000313" key="17">
    <source>
        <dbReference type="EMBL" id="AFU98926.1"/>
    </source>
</evidence>
<comment type="pathway">
    <text evidence="3 15">Cofactor biosynthesis; FMN biosynthesis; FMN from riboflavin (ATP route): step 1/1.</text>
</comment>
<evidence type="ECO:0000256" key="14">
    <source>
        <dbReference type="ARBA" id="ARBA00049494"/>
    </source>
</evidence>
<protein>
    <recommendedName>
        <fullName evidence="15">Riboflavin biosynthesis protein</fullName>
    </recommendedName>
    <domain>
        <recommendedName>
            <fullName evidence="15">Riboflavin kinase</fullName>
            <ecNumber evidence="15">2.7.1.26</ecNumber>
        </recommendedName>
        <alternativeName>
            <fullName evidence="15">Flavokinase</fullName>
        </alternativeName>
    </domain>
    <domain>
        <recommendedName>
            <fullName evidence="15">FMN adenylyltransferase</fullName>
            <ecNumber evidence="15">2.7.7.2</ecNumber>
        </recommendedName>
        <alternativeName>
            <fullName evidence="15">FAD pyrophosphorylase</fullName>
        </alternativeName>
        <alternativeName>
            <fullName evidence="15">FAD synthase</fullName>
        </alternativeName>
    </domain>
</protein>
<dbReference type="SUPFAM" id="SSF52374">
    <property type="entry name" value="Nucleotidylyl transferase"/>
    <property type="match status" value="1"/>
</dbReference>
<evidence type="ECO:0000256" key="10">
    <source>
        <dbReference type="ARBA" id="ARBA00022827"/>
    </source>
</evidence>
<dbReference type="GO" id="GO:0003919">
    <property type="term" value="F:FMN adenylyltransferase activity"/>
    <property type="evidence" value="ECO:0007669"/>
    <property type="project" value="UniProtKB-UniRule"/>
</dbReference>
<dbReference type="InterPro" id="IPR023468">
    <property type="entry name" value="Riboflavin_kinase"/>
</dbReference>
<comment type="similarity">
    <text evidence="15">Belongs to the ribF family.</text>
</comment>
<dbReference type="eggNOG" id="COG0196">
    <property type="taxonomic scope" value="Bacteria"/>
</dbReference>
<evidence type="ECO:0000256" key="5">
    <source>
        <dbReference type="ARBA" id="ARBA00022643"/>
    </source>
</evidence>
<dbReference type="PANTHER" id="PTHR22749">
    <property type="entry name" value="RIBOFLAVIN KINASE/FMN ADENYLYLTRANSFERASE"/>
    <property type="match status" value="1"/>
</dbReference>
<keyword evidence="9 15" id="KW-0418">Kinase</keyword>
<evidence type="ECO:0000256" key="9">
    <source>
        <dbReference type="ARBA" id="ARBA00022777"/>
    </source>
</evidence>
<dbReference type="UniPathway" id="UPA00276">
    <property type="reaction ID" value="UER00406"/>
</dbReference>
<dbReference type="KEGG" id="saga:M5M_08685"/>
<keyword evidence="4 15" id="KW-0285">Flavoprotein</keyword>
<dbReference type="NCBIfam" id="NF004162">
    <property type="entry name" value="PRK05627.1-5"/>
    <property type="match status" value="1"/>
</dbReference>
<evidence type="ECO:0000256" key="7">
    <source>
        <dbReference type="ARBA" id="ARBA00022695"/>
    </source>
</evidence>
<dbReference type="SUPFAM" id="SSF82114">
    <property type="entry name" value="Riboflavin kinase-like"/>
    <property type="match status" value="1"/>
</dbReference>
<evidence type="ECO:0000256" key="15">
    <source>
        <dbReference type="PIRNR" id="PIRNR004491"/>
    </source>
</evidence>
<evidence type="ECO:0000256" key="13">
    <source>
        <dbReference type="ARBA" id="ARBA00047880"/>
    </source>
</evidence>
<dbReference type="GO" id="GO:0009398">
    <property type="term" value="P:FMN biosynthetic process"/>
    <property type="evidence" value="ECO:0007669"/>
    <property type="project" value="UniProtKB-UniRule"/>
</dbReference>
<keyword evidence="12" id="KW-0511">Multifunctional enzyme</keyword>
<keyword evidence="5 15" id="KW-0288">FMN</keyword>
<dbReference type="NCBIfam" id="NF004163">
    <property type="entry name" value="PRK05627.1-6"/>
    <property type="match status" value="1"/>
</dbReference>
<evidence type="ECO:0000313" key="18">
    <source>
        <dbReference type="Proteomes" id="UP000000466"/>
    </source>
</evidence>
<dbReference type="NCBIfam" id="NF004159">
    <property type="entry name" value="PRK05627.1-2"/>
    <property type="match status" value="1"/>
</dbReference>
<dbReference type="GO" id="GO:0006747">
    <property type="term" value="P:FAD biosynthetic process"/>
    <property type="evidence" value="ECO:0007669"/>
    <property type="project" value="UniProtKB-UniRule"/>
</dbReference>
<dbReference type="UniPathway" id="UPA00277">
    <property type="reaction ID" value="UER00407"/>
</dbReference>
<dbReference type="NCBIfam" id="NF004160">
    <property type="entry name" value="PRK05627.1-3"/>
    <property type="match status" value="1"/>
</dbReference>
<dbReference type="OrthoDB" id="9803667at2"/>
<evidence type="ECO:0000256" key="12">
    <source>
        <dbReference type="ARBA" id="ARBA00023268"/>
    </source>
</evidence>
<dbReference type="SMART" id="SM00904">
    <property type="entry name" value="Flavokinase"/>
    <property type="match status" value="1"/>
</dbReference>
<evidence type="ECO:0000259" key="16">
    <source>
        <dbReference type="SMART" id="SM00904"/>
    </source>
</evidence>
<keyword evidence="18" id="KW-1185">Reference proteome</keyword>
<dbReference type="GO" id="GO:0005524">
    <property type="term" value="F:ATP binding"/>
    <property type="evidence" value="ECO:0007669"/>
    <property type="project" value="UniProtKB-UniRule"/>
</dbReference>
<dbReference type="Pfam" id="PF01687">
    <property type="entry name" value="Flavokinase"/>
    <property type="match status" value="1"/>
</dbReference>
<dbReference type="PANTHER" id="PTHR22749:SF6">
    <property type="entry name" value="RIBOFLAVIN KINASE"/>
    <property type="match status" value="1"/>
</dbReference>
<dbReference type="FunFam" id="3.40.50.620:FF:000021">
    <property type="entry name" value="Riboflavin biosynthesis protein"/>
    <property type="match status" value="1"/>
</dbReference>
<dbReference type="InterPro" id="IPR002606">
    <property type="entry name" value="Riboflavin_kinase_bac"/>
</dbReference>
<dbReference type="AlphaFoldDB" id="K4KIS1"/>
<dbReference type="Gene3D" id="3.40.50.620">
    <property type="entry name" value="HUPs"/>
    <property type="match status" value="1"/>
</dbReference>
<dbReference type="EC" id="2.7.7.2" evidence="15"/>
<dbReference type="STRING" id="1117647.M5M_08685"/>
<gene>
    <name evidence="17" type="ordered locus">M5M_08685</name>
</gene>
<accession>K4KIS1</accession>
<dbReference type="InterPro" id="IPR015865">
    <property type="entry name" value="Riboflavin_kinase_bac/euk"/>
</dbReference>
<comment type="catalytic activity">
    <reaction evidence="13 15">
        <text>riboflavin + ATP = FMN + ADP + H(+)</text>
        <dbReference type="Rhea" id="RHEA:14357"/>
        <dbReference type="ChEBI" id="CHEBI:15378"/>
        <dbReference type="ChEBI" id="CHEBI:30616"/>
        <dbReference type="ChEBI" id="CHEBI:57986"/>
        <dbReference type="ChEBI" id="CHEBI:58210"/>
        <dbReference type="ChEBI" id="CHEBI:456216"/>
        <dbReference type="EC" id="2.7.1.26"/>
    </reaction>
</comment>
<evidence type="ECO:0000256" key="6">
    <source>
        <dbReference type="ARBA" id="ARBA00022679"/>
    </source>
</evidence>
<organism evidence="17 18">
    <name type="scientific">Simiduia agarivorans (strain DSM 21679 / JCM 13881 / BCRC 17597 / SA1)</name>
    <dbReference type="NCBI Taxonomy" id="1117647"/>
    <lineage>
        <taxon>Bacteria</taxon>
        <taxon>Pseudomonadati</taxon>
        <taxon>Pseudomonadota</taxon>
        <taxon>Gammaproteobacteria</taxon>
        <taxon>Cellvibrionales</taxon>
        <taxon>Cellvibrionaceae</taxon>
        <taxon>Simiduia</taxon>
    </lineage>
</organism>
<evidence type="ECO:0000256" key="2">
    <source>
        <dbReference type="ARBA" id="ARBA00004726"/>
    </source>
</evidence>
<dbReference type="EMBL" id="CP003746">
    <property type="protein sequence ID" value="AFU98926.1"/>
    <property type="molecule type" value="Genomic_DNA"/>
</dbReference>
<feature type="domain" description="Riboflavin kinase" evidence="16">
    <location>
        <begin position="186"/>
        <end position="310"/>
    </location>
</feature>
<dbReference type="Gene3D" id="2.40.30.30">
    <property type="entry name" value="Riboflavin kinase-like"/>
    <property type="match status" value="1"/>
</dbReference>
<comment type="function">
    <text evidence="1">Catalyzes the phosphorylation of riboflavin to FMN followed by the adenylation of FMN to FAD.</text>
</comment>
<dbReference type="CDD" id="cd02064">
    <property type="entry name" value="FAD_synthetase_N"/>
    <property type="match status" value="1"/>
</dbReference>
<dbReference type="InterPro" id="IPR015864">
    <property type="entry name" value="FAD_synthase"/>
</dbReference>
<dbReference type="InterPro" id="IPR023465">
    <property type="entry name" value="Riboflavin_kinase_dom_sf"/>
</dbReference>
<dbReference type="Proteomes" id="UP000000466">
    <property type="component" value="Chromosome"/>
</dbReference>
<dbReference type="InterPro" id="IPR014729">
    <property type="entry name" value="Rossmann-like_a/b/a_fold"/>
</dbReference>
<name>K4KIS1_SIMAS</name>
<comment type="pathway">
    <text evidence="2 15">Cofactor biosynthesis; FAD biosynthesis; FAD from FMN: step 1/1.</text>
</comment>
<keyword evidence="10 15" id="KW-0274">FAD</keyword>
<dbReference type="EC" id="2.7.1.26" evidence="15"/>
<keyword evidence="6 15" id="KW-0808">Transferase</keyword>
<dbReference type="HOGENOM" id="CLU_048437_0_1_6"/>
<evidence type="ECO:0000256" key="8">
    <source>
        <dbReference type="ARBA" id="ARBA00022741"/>
    </source>
</evidence>
<evidence type="ECO:0000256" key="1">
    <source>
        <dbReference type="ARBA" id="ARBA00002121"/>
    </source>
</evidence>
<dbReference type="GO" id="GO:0008531">
    <property type="term" value="F:riboflavin kinase activity"/>
    <property type="evidence" value="ECO:0007669"/>
    <property type="project" value="UniProtKB-UniRule"/>
</dbReference>
<comment type="catalytic activity">
    <reaction evidence="14 15">
        <text>FMN + ATP + H(+) = FAD + diphosphate</text>
        <dbReference type="Rhea" id="RHEA:17237"/>
        <dbReference type="ChEBI" id="CHEBI:15378"/>
        <dbReference type="ChEBI" id="CHEBI:30616"/>
        <dbReference type="ChEBI" id="CHEBI:33019"/>
        <dbReference type="ChEBI" id="CHEBI:57692"/>
        <dbReference type="ChEBI" id="CHEBI:58210"/>
        <dbReference type="EC" id="2.7.7.2"/>
    </reaction>
</comment>
<reference evidence="17 18" key="1">
    <citation type="journal article" date="2013" name="Genome Announc.">
        <title>Complete genome sequence of Simiduia agarivorans SA1(T), a marine bacterium able to degrade a variety of polysaccharides.</title>
        <authorList>
            <person name="Lin S.Y."/>
            <person name="Shieh W.Y."/>
            <person name="Chen J.S."/>
            <person name="Tang S.L."/>
        </authorList>
    </citation>
    <scope>NUCLEOTIDE SEQUENCE [LARGE SCALE GENOMIC DNA]</scope>
    <source>
        <strain evidence="18">DSM 21679 / JCM 13881 / BCRC 17597 / SA1</strain>
    </source>
</reference>
<dbReference type="NCBIfam" id="TIGR00083">
    <property type="entry name" value="ribF"/>
    <property type="match status" value="1"/>
</dbReference>
<evidence type="ECO:0000256" key="3">
    <source>
        <dbReference type="ARBA" id="ARBA00005201"/>
    </source>
</evidence>
<dbReference type="Pfam" id="PF06574">
    <property type="entry name" value="FAD_syn"/>
    <property type="match status" value="1"/>
</dbReference>
<evidence type="ECO:0000256" key="11">
    <source>
        <dbReference type="ARBA" id="ARBA00022840"/>
    </source>
</evidence>